<protein>
    <recommendedName>
        <fullName evidence="6 7">6-phosphogluconolactonase</fullName>
        <shortName evidence="7">6PGL</shortName>
        <ecNumber evidence="5 7">3.1.1.31</ecNumber>
    </recommendedName>
</protein>
<dbReference type="PANTHER" id="PTHR11054:SF0">
    <property type="entry name" value="6-PHOSPHOGLUCONOLACTONASE"/>
    <property type="match status" value="1"/>
</dbReference>
<dbReference type="InterPro" id="IPR006148">
    <property type="entry name" value="Glc/Gal-6P_isomerase"/>
</dbReference>
<evidence type="ECO:0000256" key="6">
    <source>
        <dbReference type="ARBA" id="ARBA00020337"/>
    </source>
</evidence>
<dbReference type="EC" id="3.1.1.31" evidence="5 7"/>
<name>A0A1C3ZE58_9GAMM</name>
<sequence length="232" mass="25569">MFTLNKYQNSQLLIEDLTSHIVNELKQAIVQKGHASIAVSGGKTPIPLFVSLSQQNIEWSRVFITLVDDRWVDDNDDASNEKLVMTHLLQNNAKLANFVGLKNSCDNPFDGAEMTDKMLDKIPMPFDVIVLGMGEDGHTASLFPGAANLAAGLDMKSGRKVVGMTPLTAPLDRITLTLPTILNSKNIYLHLVGESKMQVLEQAEKDHNVNQMPIRAVLQQDKVNVTGFWTAS</sequence>
<evidence type="ECO:0000313" key="9">
    <source>
        <dbReference type="EMBL" id="SCB80576.1"/>
    </source>
</evidence>
<dbReference type="InterPro" id="IPR037171">
    <property type="entry name" value="NagB/RpiA_transferase-like"/>
</dbReference>
<evidence type="ECO:0000313" key="10">
    <source>
        <dbReference type="Proteomes" id="UP000199670"/>
    </source>
</evidence>
<dbReference type="Proteomes" id="UP000199670">
    <property type="component" value="Unassembled WGS sequence"/>
</dbReference>
<dbReference type="GO" id="GO:0005975">
    <property type="term" value="P:carbohydrate metabolic process"/>
    <property type="evidence" value="ECO:0007669"/>
    <property type="project" value="UniProtKB-UniRule"/>
</dbReference>
<accession>A0A1C3ZE58</accession>
<proteinExistence type="inferred from homology"/>
<comment type="catalytic activity">
    <reaction evidence="1 7">
        <text>6-phospho-D-glucono-1,5-lactone + H2O = 6-phospho-D-gluconate + H(+)</text>
        <dbReference type="Rhea" id="RHEA:12556"/>
        <dbReference type="ChEBI" id="CHEBI:15377"/>
        <dbReference type="ChEBI" id="CHEBI:15378"/>
        <dbReference type="ChEBI" id="CHEBI:57955"/>
        <dbReference type="ChEBI" id="CHEBI:58759"/>
        <dbReference type="EC" id="3.1.1.31"/>
    </reaction>
</comment>
<gene>
    <name evidence="7" type="primary">pgl</name>
    <name evidence="9" type="ORF">GA0061081_101360</name>
</gene>
<dbReference type="AlphaFoldDB" id="A0A1C3ZE58"/>
<reference evidence="10" key="1">
    <citation type="submission" date="2016-08" db="EMBL/GenBank/DDBJ databases">
        <authorList>
            <person name="Varghese N."/>
            <person name="Submissions Spin"/>
        </authorList>
    </citation>
    <scope>NUCLEOTIDE SEQUENCE [LARGE SCALE GENOMIC DNA]</scope>
    <source>
        <strain evidence="10">R-53248</strain>
    </source>
</reference>
<dbReference type="GO" id="GO:0006098">
    <property type="term" value="P:pentose-phosphate shunt"/>
    <property type="evidence" value="ECO:0007669"/>
    <property type="project" value="UniProtKB-UniPathway"/>
</dbReference>
<comment type="similarity">
    <text evidence="4 7">Belongs to the glucosamine/galactosamine-6-phosphate isomerase family. 6-phosphogluconolactonase subfamily.</text>
</comment>
<organism evidence="9 10">
    <name type="scientific">Gilliamella bombicola</name>
    <dbReference type="NCBI Taxonomy" id="1798182"/>
    <lineage>
        <taxon>Bacteria</taxon>
        <taxon>Pseudomonadati</taxon>
        <taxon>Pseudomonadota</taxon>
        <taxon>Gammaproteobacteria</taxon>
        <taxon>Orbales</taxon>
        <taxon>Orbaceae</taxon>
        <taxon>Gilliamella</taxon>
    </lineage>
</organism>
<evidence type="ECO:0000256" key="7">
    <source>
        <dbReference type="RuleBase" id="RU365095"/>
    </source>
</evidence>
<evidence type="ECO:0000256" key="2">
    <source>
        <dbReference type="ARBA" id="ARBA00002681"/>
    </source>
</evidence>
<evidence type="ECO:0000259" key="8">
    <source>
        <dbReference type="Pfam" id="PF01182"/>
    </source>
</evidence>
<feature type="domain" description="Glucosamine/galactosamine-6-phosphate isomerase" evidence="8">
    <location>
        <begin position="9"/>
        <end position="221"/>
    </location>
</feature>
<dbReference type="InterPro" id="IPR039104">
    <property type="entry name" value="6PGL"/>
</dbReference>
<dbReference type="RefSeq" id="WP_091346517.1">
    <property type="nucleotide sequence ID" value="NZ_FMAQ01000001.1"/>
</dbReference>
<dbReference type="UniPathway" id="UPA00115">
    <property type="reaction ID" value="UER00409"/>
</dbReference>
<dbReference type="PANTHER" id="PTHR11054">
    <property type="entry name" value="6-PHOSPHOGLUCONOLACTONASE"/>
    <property type="match status" value="1"/>
</dbReference>
<dbReference type="Pfam" id="PF01182">
    <property type="entry name" value="Glucosamine_iso"/>
    <property type="match status" value="1"/>
</dbReference>
<dbReference type="OrthoDB" id="9810967at2"/>
<dbReference type="EMBL" id="FMAQ01000001">
    <property type="protein sequence ID" value="SCB80576.1"/>
    <property type="molecule type" value="Genomic_DNA"/>
</dbReference>
<dbReference type="NCBIfam" id="TIGR01198">
    <property type="entry name" value="pgl"/>
    <property type="match status" value="1"/>
</dbReference>
<comment type="pathway">
    <text evidence="3 7">Carbohydrate degradation; pentose phosphate pathway; D-ribulose 5-phosphate from D-glucose 6-phosphate (oxidative stage): step 2/3.</text>
</comment>
<dbReference type="InterPro" id="IPR005900">
    <property type="entry name" value="6-phosphogluconolactonase_DevB"/>
</dbReference>
<dbReference type="CDD" id="cd01400">
    <property type="entry name" value="6PGL"/>
    <property type="match status" value="1"/>
</dbReference>
<evidence type="ECO:0000256" key="5">
    <source>
        <dbReference type="ARBA" id="ARBA00013198"/>
    </source>
</evidence>
<dbReference type="Gene3D" id="3.40.50.1360">
    <property type="match status" value="1"/>
</dbReference>
<keyword evidence="7" id="KW-0378">Hydrolase</keyword>
<dbReference type="SUPFAM" id="SSF100950">
    <property type="entry name" value="NagB/RpiA/CoA transferase-like"/>
    <property type="match status" value="1"/>
</dbReference>
<evidence type="ECO:0000256" key="4">
    <source>
        <dbReference type="ARBA" id="ARBA00010662"/>
    </source>
</evidence>
<dbReference type="GO" id="GO:0017057">
    <property type="term" value="F:6-phosphogluconolactonase activity"/>
    <property type="evidence" value="ECO:0007669"/>
    <property type="project" value="UniProtKB-UniRule"/>
</dbReference>
<keyword evidence="10" id="KW-1185">Reference proteome</keyword>
<evidence type="ECO:0000256" key="1">
    <source>
        <dbReference type="ARBA" id="ARBA00000832"/>
    </source>
</evidence>
<comment type="function">
    <text evidence="2 7">Hydrolysis of 6-phosphogluconolactone to 6-phosphogluconate.</text>
</comment>
<dbReference type="STRING" id="1798182.GA0061081_101360"/>
<evidence type="ECO:0000256" key="3">
    <source>
        <dbReference type="ARBA" id="ARBA00004961"/>
    </source>
</evidence>